<dbReference type="OrthoDB" id="5317079at2759"/>
<dbReference type="EMBL" id="KQ964260">
    <property type="protein sequence ID" value="KXJ87934.1"/>
    <property type="molecule type" value="Genomic_DNA"/>
</dbReference>
<evidence type="ECO:0000313" key="1">
    <source>
        <dbReference type="EMBL" id="KXJ87934.1"/>
    </source>
</evidence>
<accession>A0A136ISF8</accession>
<evidence type="ECO:0000313" key="2">
    <source>
        <dbReference type="Proteomes" id="UP000070501"/>
    </source>
</evidence>
<keyword evidence="2" id="KW-1185">Reference proteome</keyword>
<gene>
    <name evidence="1" type="ORF">Micbo1qcDRAFT_207695</name>
</gene>
<dbReference type="InParanoid" id="A0A136ISF8"/>
<name>A0A136ISF8_9PEZI</name>
<dbReference type="AlphaFoldDB" id="A0A136ISF8"/>
<dbReference type="SUPFAM" id="SSF89372">
    <property type="entry name" value="Fucose-specific lectin"/>
    <property type="match status" value="1"/>
</dbReference>
<evidence type="ECO:0008006" key="3">
    <source>
        <dbReference type="Google" id="ProtNLM"/>
    </source>
</evidence>
<dbReference type="Proteomes" id="UP000070501">
    <property type="component" value="Unassembled WGS sequence"/>
</dbReference>
<protein>
    <recommendedName>
        <fullName evidence="3">Fucose-specific lectin</fullName>
    </recommendedName>
</protein>
<proteinExistence type="predicted"/>
<organism evidence="1 2">
    <name type="scientific">Microdochium bolleyi</name>
    <dbReference type="NCBI Taxonomy" id="196109"/>
    <lineage>
        <taxon>Eukaryota</taxon>
        <taxon>Fungi</taxon>
        <taxon>Dikarya</taxon>
        <taxon>Ascomycota</taxon>
        <taxon>Pezizomycotina</taxon>
        <taxon>Sordariomycetes</taxon>
        <taxon>Xylariomycetidae</taxon>
        <taxon>Xylariales</taxon>
        <taxon>Microdochiaceae</taxon>
        <taxon>Microdochium</taxon>
    </lineage>
</organism>
<dbReference type="Gene3D" id="2.120.10.70">
    <property type="entry name" value="Fucose-specific lectin"/>
    <property type="match status" value="1"/>
</dbReference>
<sequence length="209" mass="22613">MPPSDPAALVLIIAQHLTINTSLPQSPIQSLSAQLINTAQAIMSSPIAFSAIEDNDYSYLYYARKNGSIAVLKSSTTQEGNDTKYTPTSVIVSGNTVSTSSTNISAVSYKDNNGNRQVRIYYISPAETGGFQLSELVQTNGGEFTQGELDNNSLACGENSLLSANVEFGKGDLKIFYQDTRGNPWVAWVVLGQTAWASHPLKPVPFKWQ</sequence>
<reference evidence="2" key="1">
    <citation type="submission" date="2016-02" db="EMBL/GenBank/DDBJ databases">
        <title>Draft genome sequence of Microdochium bolleyi, a fungal endophyte of beachgrass.</title>
        <authorList>
            <consortium name="DOE Joint Genome Institute"/>
            <person name="David A.S."/>
            <person name="May G."/>
            <person name="Haridas S."/>
            <person name="Lim J."/>
            <person name="Wang M."/>
            <person name="Labutti K."/>
            <person name="Lipzen A."/>
            <person name="Barry K."/>
            <person name="Grigoriev I.V."/>
        </authorList>
    </citation>
    <scope>NUCLEOTIDE SEQUENCE [LARGE SCALE GENOMIC DNA]</scope>
    <source>
        <strain evidence="2">J235TASD1</strain>
    </source>
</reference>